<protein>
    <submittedName>
        <fullName evidence="1">Uncharacterized protein</fullName>
    </submittedName>
</protein>
<accession>A0AAV4MSR4</accession>
<keyword evidence="2" id="KW-1185">Reference proteome</keyword>
<name>A0AAV4MSR4_CAEEX</name>
<dbReference type="EMBL" id="BPLR01002587">
    <property type="protein sequence ID" value="GIX75444.1"/>
    <property type="molecule type" value="Genomic_DNA"/>
</dbReference>
<evidence type="ECO:0000313" key="2">
    <source>
        <dbReference type="Proteomes" id="UP001054945"/>
    </source>
</evidence>
<comment type="caution">
    <text evidence="1">The sequence shown here is derived from an EMBL/GenBank/DDBJ whole genome shotgun (WGS) entry which is preliminary data.</text>
</comment>
<evidence type="ECO:0000313" key="1">
    <source>
        <dbReference type="EMBL" id="GIX75444.1"/>
    </source>
</evidence>
<reference evidence="1 2" key="1">
    <citation type="submission" date="2021-06" db="EMBL/GenBank/DDBJ databases">
        <title>Caerostris extrusa draft genome.</title>
        <authorList>
            <person name="Kono N."/>
            <person name="Arakawa K."/>
        </authorList>
    </citation>
    <scope>NUCLEOTIDE SEQUENCE [LARGE SCALE GENOMIC DNA]</scope>
</reference>
<dbReference type="Proteomes" id="UP001054945">
    <property type="component" value="Unassembled WGS sequence"/>
</dbReference>
<sequence>MAQKLPGHFYIPDHEKGKVESEEFRANCVSGTGTLQIEPRVPKSPGQERNNRTTVFHRSLGKTTRCRTKSNVHLWSFQSN</sequence>
<proteinExistence type="predicted"/>
<gene>
    <name evidence="1" type="ORF">CEXT_222131</name>
</gene>
<organism evidence="1 2">
    <name type="scientific">Caerostris extrusa</name>
    <name type="common">Bark spider</name>
    <name type="synonym">Caerostris bankana</name>
    <dbReference type="NCBI Taxonomy" id="172846"/>
    <lineage>
        <taxon>Eukaryota</taxon>
        <taxon>Metazoa</taxon>
        <taxon>Ecdysozoa</taxon>
        <taxon>Arthropoda</taxon>
        <taxon>Chelicerata</taxon>
        <taxon>Arachnida</taxon>
        <taxon>Araneae</taxon>
        <taxon>Araneomorphae</taxon>
        <taxon>Entelegynae</taxon>
        <taxon>Araneoidea</taxon>
        <taxon>Araneidae</taxon>
        <taxon>Caerostris</taxon>
    </lineage>
</organism>
<dbReference type="AlphaFoldDB" id="A0AAV4MSR4"/>